<dbReference type="PROSITE" id="PS50157">
    <property type="entry name" value="ZINC_FINGER_C2H2_2"/>
    <property type="match status" value="2"/>
</dbReference>
<evidence type="ECO:0000256" key="2">
    <source>
        <dbReference type="ARBA" id="ARBA00022723"/>
    </source>
</evidence>
<dbReference type="Proteomes" id="UP000527178">
    <property type="component" value="Unassembled WGS sequence"/>
</dbReference>
<keyword evidence="2" id="KW-0479">Metal-binding</keyword>
<dbReference type="FunFam" id="3.30.160.60:FF:002343">
    <property type="entry name" value="Zinc finger protein 33A"/>
    <property type="match status" value="1"/>
</dbReference>
<dbReference type="PROSITE" id="PS00028">
    <property type="entry name" value="ZINC_FINGER_C2H2_1"/>
    <property type="match status" value="2"/>
</dbReference>
<dbReference type="Pfam" id="PF13465">
    <property type="entry name" value="zf-H2C2_2"/>
    <property type="match status" value="1"/>
</dbReference>
<evidence type="ECO:0000256" key="3">
    <source>
        <dbReference type="ARBA" id="ARBA00022737"/>
    </source>
</evidence>
<accession>A0A7L2M4L2</accession>
<feature type="domain" description="C2H2-type" evidence="8">
    <location>
        <begin position="36"/>
        <end position="58"/>
    </location>
</feature>
<evidence type="ECO:0000256" key="7">
    <source>
        <dbReference type="PROSITE-ProRule" id="PRU00042"/>
    </source>
</evidence>
<proteinExistence type="predicted"/>
<dbReference type="AlphaFoldDB" id="A0A7L2M4L2"/>
<dbReference type="EMBL" id="VWYN01024302">
    <property type="protein sequence ID" value="NXR54586.1"/>
    <property type="molecule type" value="Genomic_DNA"/>
</dbReference>
<evidence type="ECO:0000256" key="6">
    <source>
        <dbReference type="ARBA" id="ARBA00023242"/>
    </source>
</evidence>
<reference evidence="9 10" key="1">
    <citation type="submission" date="2019-09" db="EMBL/GenBank/DDBJ databases">
        <title>Bird 10,000 Genomes (B10K) Project - Family phase.</title>
        <authorList>
            <person name="Zhang G."/>
        </authorList>
    </citation>
    <scope>NUCLEOTIDE SEQUENCE [LARGE SCALE GENOMIC DNA]</scope>
    <source>
        <strain evidence="9">B10K-DU-002-18</strain>
        <tissue evidence="9">Muscle</tissue>
    </source>
</reference>
<dbReference type="FunFam" id="3.30.160.60:FF:001270">
    <property type="entry name" value="zinc finger protein 583 isoform X1"/>
    <property type="match status" value="1"/>
</dbReference>
<gene>
    <name evidence="9" type="primary">Znf568</name>
    <name evidence="9" type="ORF">HIPICT_R15522</name>
</gene>
<keyword evidence="3" id="KW-0677">Repeat</keyword>
<organism evidence="9 10">
    <name type="scientific">Hippolais icterina</name>
    <name type="common">icterine warbler</name>
    <dbReference type="NCBI Taxonomy" id="68497"/>
    <lineage>
        <taxon>Eukaryota</taxon>
        <taxon>Metazoa</taxon>
        <taxon>Chordata</taxon>
        <taxon>Craniata</taxon>
        <taxon>Vertebrata</taxon>
        <taxon>Euteleostomi</taxon>
        <taxon>Archelosauria</taxon>
        <taxon>Archosauria</taxon>
        <taxon>Dinosauria</taxon>
        <taxon>Saurischia</taxon>
        <taxon>Theropoda</taxon>
        <taxon>Coelurosauria</taxon>
        <taxon>Aves</taxon>
        <taxon>Neognathae</taxon>
        <taxon>Neoaves</taxon>
        <taxon>Telluraves</taxon>
        <taxon>Australaves</taxon>
        <taxon>Passeriformes</taxon>
        <taxon>Sylvioidea</taxon>
        <taxon>Sylviidae</taxon>
        <taxon>Acrocephalinae</taxon>
        <taxon>Hippolais</taxon>
    </lineage>
</organism>
<comment type="caution">
    <text evidence="9">The sequence shown here is derived from an EMBL/GenBank/DDBJ whole genome shotgun (WGS) entry which is preliminary data.</text>
</comment>
<name>A0A7L2M4L2_9SYLV</name>
<dbReference type="SMART" id="SM00355">
    <property type="entry name" value="ZnF_C2H2"/>
    <property type="match status" value="2"/>
</dbReference>
<dbReference type="GO" id="GO:0005634">
    <property type="term" value="C:nucleus"/>
    <property type="evidence" value="ECO:0007669"/>
    <property type="project" value="UniProtKB-SubCell"/>
</dbReference>
<dbReference type="GO" id="GO:0008270">
    <property type="term" value="F:zinc ion binding"/>
    <property type="evidence" value="ECO:0007669"/>
    <property type="project" value="UniProtKB-KW"/>
</dbReference>
<feature type="non-terminal residue" evidence="9">
    <location>
        <position position="58"/>
    </location>
</feature>
<dbReference type="SUPFAM" id="SSF57667">
    <property type="entry name" value="beta-beta-alpha zinc fingers"/>
    <property type="match status" value="1"/>
</dbReference>
<dbReference type="InterPro" id="IPR036236">
    <property type="entry name" value="Znf_C2H2_sf"/>
</dbReference>
<evidence type="ECO:0000259" key="8">
    <source>
        <dbReference type="PROSITE" id="PS50157"/>
    </source>
</evidence>
<dbReference type="PANTHER" id="PTHR23235:SF120">
    <property type="entry name" value="KRUPPEL-LIKE FACTOR 15"/>
    <property type="match status" value="1"/>
</dbReference>
<comment type="subcellular location">
    <subcellularLocation>
        <location evidence="1">Nucleus</location>
    </subcellularLocation>
</comment>
<dbReference type="PANTHER" id="PTHR23235">
    <property type="entry name" value="KRUEPPEL-LIKE TRANSCRIPTION FACTOR"/>
    <property type="match status" value="1"/>
</dbReference>
<keyword evidence="6" id="KW-0539">Nucleus</keyword>
<sequence length="58" mass="6696">IHTGERPHKCGKCGKSFRQRANLIRHQRTHTGERPYECPLCGKSFSQPSNLTKHKQSH</sequence>
<dbReference type="Gene3D" id="3.30.160.60">
    <property type="entry name" value="Classic Zinc Finger"/>
    <property type="match status" value="2"/>
</dbReference>
<evidence type="ECO:0000256" key="5">
    <source>
        <dbReference type="ARBA" id="ARBA00022833"/>
    </source>
</evidence>
<evidence type="ECO:0000313" key="10">
    <source>
        <dbReference type="Proteomes" id="UP000527178"/>
    </source>
</evidence>
<keyword evidence="4 7" id="KW-0863">Zinc-finger</keyword>
<keyword evidence="5" id="KW-0862">Zinc</keyword>
<feature type="non-terminal residue" evidence="9">
    <location>
        <position position="1"/>
    </location>
</feature>
<dbReference type="GO" id="GO:0000978">
    <property type="term" value="F:RNA polymerase II cis-regulatory region sequence-specific DNA binding"/>
    <property type="evidence" value="ECO:0007669"/>
    <property type="project" value="TreeGrafter"/>
</dbReference>
<dbReference type="InterPro" id="IPR013087">
    <property type="entry name" value="Znf_C2H2_type"/>
</dbReference>
<keyword evidence="10" id="KW-1185">Reference proteome</keyword>
<evidence type="ECO:0000256" key="4">
    <source>
        <dbReference type="ARBA" id="ARBA00022771"/>
    </source>
</evidence>
<protein>
    <submittedName>
        <fullName evidence="9">ZN568 protein</fullName>
    </submittedName>
</protein>
<dbReference type="GO" id="GO:0000981">
    <property type="term" value="F:DNA-binding transcription factor activity, RNA polymerase II-specific"/>
    <property type="evidence" value="ECO:0007669"/>
    <property type="project" value="TreeGrafter"/>
</dbReference>
<evidence type="ECO:0000256" key="1">
    <source>
        <dbReference type="ARBA" id="ARBA00004123"/>
    </source>
</evidence>
<feature type="domain" description="C2H2-type" evidence="8">
    <location>
        <begin position="8"/>
        <end position="35"/>
    </location>
</feature>
<evidence type="ECO:0000313" key="9">
    <source>
        <dbReference type="EMBL" id="NXR54586.1"/>
    </source>
</evidence>